<proteinExistence type="predicted"/>
<organism evidence="2 3">
    <name type="scientific">Hymenobacter coccineus</name>
    <dbReference type="NCBI Taxonomy" id="1908235"/>
    <lineage>
        <taxon>Bacteria</taxon>
        <taxon>Pseudomonadati</taxon>
        <taxon>Bacteroidota</taxon>
        <taxon>Cytophagia</taxon>
        <taxon>Cytophagales</taxon>
        <taxon>Hymenobacteraceae</taxon>
        <taxon>Hymenobacter</taxon>
    </lineage>
</organism>
<dbReference type="EMBL" id="MDZA01000177">
    <property type="protein sequence ID" value="OGX90243.1"/>
    <property type="molecule type" value="Genomic_DNA"/>
</dbReference>
<keyword evidence="1" id="KW-0472">Membrane</keyword>
<keyword evidence="1" id="KW-0812">Transmembrane</keyword>
<evidence type="ECO:0000256" key="1">
    <source>
        <dbReference type="SAM" id="Phobius"/>
    </source>
</evidence>
<comment type="caution">
    <text evidence="2">The sequence shown here is derived from an EMBL/GenBank/DDBJ whole genome shotgun (WGS) entry which is preliminary data.</text>
</comment>
<evidence type="ECO:0000313" key="2">
    <source>
        <dbReference type="EMBL" id="OGX90243.1"/>
    </source>
</evidence>
<accession>A0A1G1THF5</accession>
<feature type="transmembrane region" description="Helical" evidence="1">
    <location>
        <begin position="65"/>
        <end position="83"/>
    </location>
</feature>
<reference evidence="2 3" key="1">
    <citation type="submission" date="2016-08" db="EMBL/GenBank/DDBJ databases">
        <title>Hymenobacter coccineus sp. nov., Hymenobacter lapidarius sp. nov. and Hymenobacter glacialis sp. nov., isolated from Antarctic soil.</title>
        <authorList>
            <person name="Sedlacek I."/>
            <person name="Kralova S."/>
            <person name="Kyrova K."/>
            <person name="Maslanova I."/>
            <person name="Stankova E."/>
            <person name="Vrbovska V."/>
            <person name="Nemec M."/>
            <person name="Bartak M."/>
            <person name="Svec P."/>
            <person name="Busse H.-J."/>
            <person name="Pantucek R."/>
        </authorList>
    </citation>
    <scope>NUCLEOTIDE SEQUENCE [LARGE SCALE GENOMIC DNA]</scope>
    <source>
        <strain evidence="2 3">CCM 8649</strain>
    </source>
</reference>
<evidence type="ECO:0000313" key="3">
    <source>
        <dbReference type="Proteomes" id="UP000177506"/>
    </source>
</evidence>
<dbReference type="AlphaFoldDB" id="A0A1G1THF5"/>
<keyword evidence="1" id="KW-1133">Transmembrane helix</keyword>
<keyword evidence="3" id="KW-1185">Reference proteome</keyword>
<dbReference type="Proteomes" id="UP000177506">
    <property type="component" value="Unassembled WGS sequence"/>
</dbReference>
<sequence>MAAAPEVPAQLRAHRRAAGALAHTQRTAENGLGRVALFFIGVTLAVLAGLAALVNFIFGVGFFTALGYTAAGLVVLYLLYKLFSPKKPAKKKA</sequence>
<gene>
    <name evidence="2" type="ORF">BEN49_07285</name>
</gene>
<protein>
    <submittedName>
        <fullName evidence="2">Uncharacterized protein</fullName>
    </submittedName>
</protein>
<name>A0A1G1THF5_9BACT</name>
<feature type="transmembrane region" description="Helical" evidence="1">
    <location>
        <begin position="35"/>
        <end position="59"/>
    </location>
</feature>